<accession>A0ABT6HX39</accession>
<proteinExistence type="predicted"/>
<comment type="caution">
    <text evidence="1">The sequence shown here is derived from an EMBL/GenBank/DDBJ whole genome shotgun (WGS) entry which is preliminary data.</text>
</comment>
<sequence>MSPVIRVDAGWILDIQTRVSPLNTPIADWGALHVMADRHIYEQPHGQPYYEVPAARAATLLQCAVLLRPFTEYNSVIGWACADQYMAASGEAITPPKPDEIHLLTGAIRAQEADLRDIARAIASWR</sequence>
<dbReference type="Proteomes" id="UP001223144">
    <property type="component" value="Unassembled WGS sequence"/>
</dbReference>
<gene>
    <name evidence="1" type="ORF">QCN29_31145</name>
</gene>
<organism evidence="1 2">
    <name type="scientific">Streptomyces chengmaiensis</name>
    <dbReference type="NCBI Taxonomy" id="3040919"/>
    <lineage>
        <taxon>Bacteria</taxon>
        <taxon>Bacillati</taxon>
        <taxon>Actinomycetota</taxon>
        <taxon>Actinomycetes</taxon>
        <taxon>Kitasatosporales</taxon>
        <taxon>Streptomycetaceae</taxon>
        <taxon>Streptomyces</taxon>
    </lineage>
</organism>
<evidence type="ECO:0000313" key="2">
    <source>
        <dbReference type="Proteomes" id="UP001223144"/>
    </source>
</evidence>
<dbReference type="RefSeq" id="WP_279932382.1">
    <property type="nucleotide sequence ID" value="NZ_JARWBG010000058.1"/>
</dbReference>
<protein>
    <submittedName>
        <fullName evidence="1">Uncharacterized protein</fullName>
    </submittedName>
</protein>
<keyword evidence="2" id="KW-1185">Reference proteome</keyword>
<name>A0ABT6HX39_9ACTN</name>
<dbReference type="EMBL" id="JARWBG010000058">
    <property type="protein sequence ID" value="MDH2393155.1"/>
    <property type="molecule type" value="Genomic_DNA"/>
</dbReference>
<reference evidence="1 2" key="1">
    <citation type="submission" date="2023-04" db="EMBL/GenBank/DDBJ databases">
        <title>Streptomyces chengmaiensis sp. nov. isolated from the stem of mangrove plant in Hainan.</title>
        <authorList>
            <person name="Huang X."/>
            <person name="Zhou S."/>
            <person name="Chu X."/>
            <person name="Xie Y."/>
            <person name="Lin Y."/>
        </authorList>
    </citation>
    <scope>NUCLEOTIDE SEQUENCE [LARGE SCALE GENOMIC DNA]</scope>
    <source>
        <strain evidence="1 2">HNM0663</strain>
    </source>
</reference>
<evidence type="ECO:0000313" key="1">
    <source>
        <dbReference type="EMBL" id="MDH2393155.1"/>
    </source>
</evidence>